<gene>
    <name evidence="3" type="ORF">TVAG_189140</name>
</gene>
<dbReference type="InParanoid" id="A2F334"/>
<evidence type="ECO:0000313" key="4">
    <source>
        <dbReference type="Proteomes" id="UP000001542"/>
    </source>
</evidence>
<proteinExistence type="predicted"/>
<keyword evidence="2" id="KW-0472">Membrane</keyword>
<dbReference type="InterPro" id="IPR009030">
    <property type="entry name" value="Growth_fac_rcpt_cys_sf"/>
</dbReference>
<dbReference type="OMA" id="HENIANH"/>
<dbReference type="Gene3D" id="2.60.40.10">
    <property type="entry name" value="Immunoglobulins"/>
    <property type="match status" value="1"/>
</dbReference>
<organism evidence="3 4">
    <name type="scientific">Trichomonas vaginalis (strain ATCC PRA-98 / G3)</name>
    <dbReference type="NCBI Taxonomy" id="412133"/>
    <lineage>
        <taxon>Eukaryota</taxon>
        <taxon>Metamonada</taxon>
        <taxon>Parabasalia</taxon>
        <taxon>Trichomonadida</taxon>
        <taxon>Trichomonadidae</taxon>
        <taxon>Trichomonas</taxon>
    </lineage>
</organism>
<keyword evidence="4" id="KW-1185">Reference proteome</keyword>
<evidence type="ECO:0000256" key="2">
    <source>
        <dbReference type="SAM" id="Phobius"/>
    </source>
</evidence>
<reference evidence="3" key="1">
    <citation type="submission" date="2006-10" db="EMBL/GenBank/DDBJ databases">
        <authorList>
            <person name="Amadeo P."/>
            <person name="Zhao Q."/>
            <person name="Wortman J."/>
            <person name="Fraser-Liggett C."/>
            <person name="Carlton J."/>
        </authorList>
    </citation>
    <scope>NUCLEOTIDE SEQUENCE</scope>
    <source>
        <strain evidence="3">G3</strain>
    </source>
</reference>
<dbReference type="EMBL" id="DS113592">
    <property type="protein sequence ID" value="EAY00698.1"/>
    <property type="molecule type" value="Genomic_DNA"/>
</dbReference>
<dbReference type="KEGG" id="tva:4758520"/>
<evidence type="ECO:0000313" key="3">
    <source>
        <dbReference type="EMBL" id="EAY00698.1"/>
    </source>
</evidence>
<keyword evidence="2" id="KW-1133">Transmembrane helix</keyword>
<dbReference type="RefSeq" id="XP_001313627.1">
    <property type="nucleotide sequence ID" value="XM_001313626.1"/>
</dbReference>
<keyword evidence="2" id="KW-0812">Transmembrane</keyword>
<protein>
    <recommendedName>
        <fullName evidence="5">EGF-like domain-containing protein</fullName>
    </recommendedName>
</protein>
<dbReference type="OrthoDB" id="10060424at2759"/>
<dbReference type="Gene3D" id="2.10.25.10">
    <property type="entry name" value="Laminin"/>
    <property type="match status" value="1"/>
</dbReference>
<feature type="transmembrane region" description="Helical" evidence="2">
    <location>
        <begin position="823"/>
        <end position="844"/>
    </location>
</feature>
<dbReference type="Proteomes" id="UP000001542">
    <property type="component" value="Unassembled WGS sequence"/>
</dbReference>
<reference evidence="3" key="2">
    <citation type="journal article" date="2007" name="Science">
        <title>Draft genome sequence of the sexually transmitted pathogen Trichomonas vaginalis.</title>
        <authorList>
            <person name="Carlton J.M."/>
            <person name="Hirt R.P."/>
            <person name="Silva J.C."/>
            <person name="Delcher A.L."/>
            <person name="Schatz M."/>
            <person name="Zhao Q."/>
            <person name="Wortman J.R."/>
            <person name="Bidwell S.L."/>
            <person name="Alsmark U.C.M."/>
            <person name="Besteiro S."/>
            <person name="Sicheritz-Ponten T."/>
            <person name="Noel C.J."/>
            <person name="Dacks J.B."/>
            <person name="Foster P.G."/>
            <person name="Simillion C."/>
            <person name="Van de Peer Y."/>
            <person name="Miranda-Saavedra D."/>
            <person name="Barton G.J."/>
            <person name="Westrop G.D."/>
            <person name="Mueller S."/>
            <person name="Dessi D."/>
            <person name="Fiori P.L."/>
            <person name="Ren Q."/>
            <person name="Paulsen I."/>
            <person name="Zhang H."/>
            <person name="Bastida-Corcuera F.D."/>
            <person name="Simoes-Barbosa A."/>
            <person name="Brown M.T."/>
            <person name="Hayes R.D."/>
            <person name="Mukherjee M."/>
            <person name="Okumura C.Y."/>
            <person name="Schneider R."/>
            <person name="Smith A.J."/>
            <person name="Vanacova S."/>
            <person name="Villalvazo M."/>
            <person name="Haas B.J."/>
            <person name="Pertea M."/>
            <person name="Feldblyum T.V."/>
            <person name="Utterback T.R."/>
            <person name="Shu C.L."/>
            <person name="Osoegawa K."/>
            <person name="de Jong P.J."/>
            <person name="Hrdy I."/>
            <person name="Horvathova L."/>
            <person name="Zubacova Z."/>
            <person name="Dolezal P."/>
            <person name="Malik S.B."/>
            <person name="Logsdon J.M. Jr."/>
            <person name="Henze K."/>
            <person name="Gupta A."/>
            <person name="Wang C.C."/>
            <person name="Dunne R.L."/>
            <person name="Upcroft J.A."/>
            <person name="Upcroft P."/>
            <person name="White O."/>
            <person name="Salzberg S.L."/>
            <person name="Tang P."/>
            <person name="Chiu C.-H."/>
            <person name="Lee Y.-S."/>
            <person name="Embley T.M."/>
            <person name="Coombs G.H."/>
            <person name="Mottram J.C."/>
            <person name="Tachezy J."/>
            <person name="Fraser-Liggett C.M."/>
            <person name="Johnson P.J."/>
        </authorList>
    </citation>
    <scope>NUCLEOTIDE SEQUENCE [LARGE SCALE GENOMIC DNA]</scope>
    <source>
        <strain evidence="3">G3</strain>
    </source>
</reference>
<feature type="region of interest" description="Disordered" evidence="1">
    <location>
        <begin position="542"/>
        <end position="595"/>
    </location>
</feature>
<dbReference type="STRING" id="5722.A2F334"/>
<evidence type="ECO:0008006" key="5">
    <source>
        <dbReference type="Google" id="ProtNLM"/>
    </source>
</evidence>
<dbReference type="InterPro" id="IPR013783">
    <property type="entry name" value="Ig-like_fold"/>
</dbReference>
<name>A2F334_TRIV3</name>
<dbReference type="AlphaFoldDB" id="A2F334"/>
<feature type="compositionally biased region" description="Low complexity" evidence="1">
    <location>
        <begin position="580"/>
        <end position="595"/>
    </location>
</feature>
<sequence>MLINLLIFELVGESNVTNNQTLPPPEDKLSTSDLENATIPKISTENSTKIDEKPINSSNIVQNINNNSVENKIQNSIPELSKNFNNLINVSNTTEVNKLNINEKIVKNETISENLSIILSKLHENIANHNITNSSHILVNNHTNSSNLSKIPLNTIKEDKIDDKTDQNTNETRIESNVTAKNTSNSQIQNITSIFEEKRNISSSQQNQTIKNSIVSNTTIEQSKISTTAMNKTQIPNKETQVNNTVNPDKSKTMEKTEIVEKPSNSANNSEKILTNINEMQANRSFSSEANKSEIISNISETNQTIDNQTIGTQLNNAGNETEKQKEIVFSNSSQISQNETNLASQEDNINETEQIMTQVDQLLNKNKIFKNLNETNGKTNETTKTNQQINTTQLNKSNETQNKIDFSNSTEKTNKTQIERPKVMLLEENETKSDENSTKIENKIQNQNSTKINIENVTNTTNIVIENATDHSNSTNIEKTKKKLENIQENQTKTNQDTNKTIFVENQTKTNETIQNMTIEVTSPHSEQSSSEISTKINISEQSSSLIQENSSETNTSKNEPRSDITITSLSLETPTNPPISSSSSFSERTPSPTEFVIEQIPERTPSPTEKFIEQIPERTPSPTEKFIEQIPERTPSPTEFVIETIPERTPSPTNDGFDNFTSLCHGSGSFYSDGQCRCKDSTQFYDSKKGCLKCDFPCDSNAFCLSRNKCKCKEGYTGDGIKCLQQPPLVISVSPTECLKDERCIVSVFVKIRGKVPESAFCMFGNIIVKSDSVDENVITCKAPLFSNTAADIKVSIDAKHWSKESAQISFISKGVASFGWFWPTVGFLTAFIIVFSLVFMLRSADEEDKLLEEKVPLKHTQGHKDEYQHAKFRINV</sequence>
<accession>A2F334</accession>
<dbReference type="VEuPathDB" id="TrichDB:TVAG_189140"/>
<dbReference type="VEuPathDB" id="TrichDB:TVAGG3_0762150"/>
<feature type="compositionally biased region" description="Polar residues" evidence="1">
    <location>
        <begin position="542"/>
        <end position="559"/>
    </location>
</feature>
<dbReference type="SUPFAM" id="SSF57184">
    <property type="entry name" value="Growth factor receptor domain"/>
    <property type="match status" value="1"/>
</dbReference>
<evidence type="ECO:0000256" key="1">
    <source>
        <dbReference type="SAM" id="MobiDB-lite"/>
    </source>
</evidence>